<feature type="domain" description="FAD-binding PCMH-type" evidence="8">
    <location>
        <begin position="37"/>
        <end position="257"/>
    </location>
</feature>
<dbReference type="GO" id="GO:1903457">
    <property type="term" value="P:lactate catabolic process"/>
    <property type="evidence" value="ECO:0007669"/>
    <property type="project" value="TreeGrafter"/>
</dbReference>
<dbReference type="NCBIfam" id="NF008369">
    <property type="entry name" value="PRK11168.1"/>
    <property type="match status" value="1"/>
</dbReference>
<keyword evidence="10" id="KW-1185">Reference proteome</keyword>
<dbReference type="PROSITE" id="PS51387">
    <property type="entry name" value="FAD_PCMH"/>
    <property type="match status" value="1"/>
</dbReference>
<dbReference type="GO" id="GO:0008720">
    <property type="term" value="F:D-lactate dehydrogenase (NAD+) activity"/>
    <property type="evidence" value="ECO:0007669"/>
    <property type="project" value="TreeGrafter"/>
</dbReference>
<dbReference type="AlphaFoldDB" id="A0A5C5XYP8"/>
<keyword evidence="2" id="KW-0285">Flavoprotein</keyword>
<organism evidence="9 10">
    <name type="scientific">Posidoniimonas polymericola</name>
    <dbReference type="NCBI Taxonomy" id="2528002"/>
    <lineage>
        <taxon>Bacteria</taxon>
        <taxon>Pseudomonadati</taxon>
        <taxon>Planctomycetota</taxon>
        <taxon>Planctomycetia</taxon>
        <taxon>Pirellulales</taxon>
        <taxon>Lacipirellulaceae</taxon>
        <taxon>Posidoniimonas</taxon>
    </lineage>
</organism>
<comment type="caution">
    <text evidence="9">The sequence shown here is derived from an EMBL/GenBank/DDBJ whole genome shotgun (WGS) entry which is preliminary data.</text>
</comment>
<protein>
    <submittedName>
        <fullName evidence="9">Anaerobic glycerol-3-phosphate dehydrogenase subunit C</fullName>
    </submittedName>
</protein>
<keyword evidence="7" id="KW-0411">Iron-sulfur</keyword>
<dbReference type="SUPFAM" id="SSF56176">
    <property type="entry name" value="FAD-binding/transporter-associated domain-like"/>
    <property type="match status" value="1"/>
</dbReference>
<name>A0A5C5XYP8_9BACT</name>
<dbReference type="InterPro" id="IPR016166">
    <property type="entry name" value="FAD-bd_PCMH"/>
</dbReference>
<dbReference type="Pfam" id="PF01565">
    <property type="entry name" value="FAD_binding_4"/>
    <property type="match status" value="1"/>
</dbReference>
<keyword evidence="4" id="KW-0274">FAD</keyword>
<keyword evidence="3" id="KW-0479">Metal-binding</keyword>
<dbReference type="Gene3D" id="3.30.465.10">
    <property type="match status" value="1"/>
</dbReference>
<dbReference type="InterPro" id="IPR004113">
    <property type="entry name" value="FAD-bd_oxidored_4_C"/>
</dbReference>
<dbReference type="GO" id="GO:0071949">
    <property type="term" value="F:FAD binding"/>
    <property type="evidence" value="ECO:0007669"/>
    <property type="project" value="InterPro"/>
</dbReference>
<dbReference type="SUPFAM" id="SSF46548">
    <property type="entry name" value="alpha-helical ferredoxin"/>
    <property type="match status" value="1"/>
</dbReference>
<dbReference type="OrthoDB" id="9767256at2"/>
<dbReference type="SUPFAM" id="SSF55103">
    <property type="entry name" value="FAD-linked oxidases, C-terminal domain"/>
    <property type="match status" value="1"/>
</dbReference>
<dbReference type="Proteomes" id="UP000318478">
    <property type="component" value="Unassembled WGS sequence"/>
</dbReference>
<dbReference type="Pfam" id="PF02913">
    <property type="entry name" value="FAD-oxidase_C"/>
    <property type="match status" value="1"/>
</dbReference>
<evidence type="ECO:0000256" key="5">
    <source>
        <dbReference type="ARBA" id="ARBA00023002"/>
    </source>
</evidence>
<dbReference type="PANTHER" id="PTHR11748:SF119">
    <property type="entry name" value="D-2-HYDROXYGLUTARATE DEHYDROGENASE"/>
    <property type="match status" value="1"/>
</dbReference>
<evidence type="ECO:0000313" key="9">
    <source>
        <dbReference type="EMBL" id="TWT67659.1"/>
    </source>
</evidence>
<keyword evidence="5" id="KW-0560">Oxidoreductase</keyword>
<dbReference type="InterPro" id="IPR036318">
    <property type="entry name" value="FAD-bd_PCMH-like_sf"/>
</dbReference>
<dbReference type="GO" id="GO:0051536">
    <property type="term" value="F:iron-sulfur cluster binding"/>
    <property type="evidence" value="ECO:0007669"/>
    <property type="project" value="UniProtKB-KW"/>
</dbReference>
<dbReference type="PROSITE" id="PS00198">
    <property type="entry name" value="4FE4S_FER_1"/>
    <property type="match status" value="1"/>
</dbReference>
<keyword evidence="6" id="KW-0408">Iron</keyword>
<dbReference type="InterPro" id="IPR006094">
    <property type="entry name" value="Oxid_FAD_bind_N"/>
</dbReference>
<dbReference type="InterPro" id="IPR016164">
    <property type="entry name" value="FAD-linked_Oxase-like_C"/>
</dbReference>
<dbReference type="Gene3D" id="3.30.70.2740">
    <property type="match status" value="1"/>
</dbReference>
<comment type="cofactor">
    <cofactor evidence="1">
        <name>FAD</name>
        <dbReference type="ChEBI" id="CHEBI:57692"/>
    </cofactor>
</comment>
<sequence length="975" mass="106618">MDSDRQRIEQDLRGQLAGEVNCDPLSVCLYASDASIYQKTPLGVVRPRTTADVATTLRYANENGIAVHARGAGSGLAGGVVGEGLVIDFSRHMRRIIRVGEESVRVQAGVVHAELNRALAAHGRVFGPDPATTEVTTIGGVLSVDGSGSHWPWCGSARDHVLAMKVVLADGEVLELGAPPTDAPPPARLAELALSVQELGQLHRTVIETNQPQSLVNASGYAMQHALTDPVDLTKLMVGSEGTLALIVEAELSTLPLPASVGRVMLMFDSLEKAVRCVREITPLGPCSCDLMDRRHLTIARESDVRYDLIIPAAAEAVLLLEFFGETEQDTQHQVDRVVALARNELGLAAGYYAAQEEEDELLLGQLARRFTQTLHGLKGRRRAAPCIEDIAVPVEAMPVFVRHLQDVLKRQQITASLFSHAAHGQLHIRPLLDLRTKEDARRLELLASELYEKVWLLGGTVAGEHGDGLSRTPFLRRQHGPLINVFRELKRAFDPNGILNPGKIIPTPGERVTQNFRPSELAKPSEEGHSLVELSLNWTREELNEAAWACNGCAGCRTLSPAVRMCPIFRFAPREEASPRAKANLVRGVLTGQLPPDALRHDDAREVADLCVHCHQCRLECPAKVDIPRMMVEAKAAHIKQNGLRPRDWSLTRMDLLSQIGSRFATLMNLLIDDRRARWVLARTLGIAEGRKLPRFAARPFLRSAGKRLSKPVPGAVEKVAYFVDTFANYYDSQLAESFVAVLRHNGVGVVAPGEQEQSGMALYSQGAVDAARKIARRNVEALAELARQGYAIVATEPSAVLALTHEYLQLLDHDEDAQLVADSTHEACDYLWKLHQRGGLKLDLHPIDRRVAYHVPCHVRALGIGAPAGNLLRLIPQLRVKQLEKGCSGMAGMFGLRKENYRRSLRAGLPLLTELRTGNYDLSVSECSTCAIQMRQASPRPTLHPIKLLAASYGLPCGLDANLAGATIANGRK</sequence>
<evidence type="ECO:0000256" key="6">
    <source>
        <dbReference type="ARBA" id="ARBA00023004"/>
    </source>
</evidence>
<dbReference type="InterPro" id="IPR004017">
    <property type="entry name" value="Cys_rich_dom"/>
</dbReference>
<gene>
    <name evidence="9" type="primary">glpC</name>
    <name evidence="9" type="ORF">Pla123a_42150</name>
</gene>
<dbReference type="Gene3D" id="1.10.45.10">
    <property type="entry name" value="Vanillyl-alcohol Oxidase, Chain A, domain 4"/>
    <property type="match status" value="1"/>
</dbReference>
<reference evidence="9 10" key="1">
    <citation type="submission" date="2019-02" db="EMBL/GenBank/DDBJ databases">
        <title>Deep-cultivation of Planctomycetes and their phenomic and genomic characterization uncovers novel biology.</title>
        <authorList>
            <person name="Wiegand S."/>
            <person name="Jogler M."/>
            <person name="Boedeker C."/>
            <person name="Pinto D."/>
            <person name="Vollmers J."/>
            <person name="Rivas-Marin E."/>
            <person name="Kohn T."/>
            <person name="Peeters S.H."/>
            <person name="Heuer A."/>
            <person name="Rast P."/>
            <person name="Oberbeckmann S."/>
            <person name="Bunk B."/>
            <person name="Jeske O."/>
            <person name="Meyerdierks A."/>
            <person name="Storesund J.E."/>
            <person name="Kallscheuer N."/>
            <person name="Luecker S."/>
            <person name="Lage O.M."/>
            <person name="Pohl T."/>
            <person name="Merkel B.J."/>
            <person name="Hornburger P."/>
            <person name="Mueller R.-W."/>
            <person name="Bruemmer F."/>
            <person name="Labrenz M."/>
            <person name="Spormann A.M."/>
            <person name="Op Den Camp H."/>
            <person name="Overmann J."/>
            <person name="Amann R."/>
            <person name="Jetten M.S.M."/>
            <person name="Mascher T."/>
            <person name="Medema M.H."/>
            <person name="Devos D.P."/>
            <person name="Kaster A.-K."/>
            <person name="Ovreas L."/>
            <person name="Rohde M."/>
            <person name="Galperin M.Y."/>
            <person name="Jogler C."/>
        </authorList>
    </citation>
    <scope>NUCLEOTIDE SEQUENCE [LARGE SCALE GENOMIC DNA]</scope>
    <source>
        <strain evidence="9 10">Pla123a</strain>
    </source>
</reference>
<dbReference type="InterPro" id="IPR009051">
    <property type="entry name" value="Helical_ferredxn"/>
</dbReference>
<dbReference type="EMBL" id="SJPO01000012">
    <property type="protein sequence ID" value="TWT67659.1"/>
    <property type="molecule type" value="Genomic_DNA"/>
</dbReference>
<dbReference type="GO" id="GO:0046872">
    <property type="term" value="F:metal ion binding"/>
    <property type="evidence" value="ECO:0007669"/>
    <property type="project" value="UniProtKB-KW"/>
</dbReference>
<dbReference type="PANTHER" id="PTHR11748">
    <property type="entry name" value="D-LACTATE DEHYDROGENASE"/>
    <property type="match status" value="1"/>
</dbReference>
<dbReference type="InterPro" id="IPR016169">
    <property type="entry name" value="FAD-bd_PCMH_sub2"/>
</dbReference>
<dbReference type="Pfam" id="PF13534">
    <property type="entry name" value="Fer4_17"/>
    <property type="match status" value="1"/>
</dbReference>
<evidence type="ECO:0000313" key="10">
    <source>
        <dbReference type="Proteomes" id="UP000318478"/>
    </source>
</evidence>
<proteinExistence type="predicted"/>
<evidence type="ECO:0000256" key="1">
    <source>
        <dbReference type="ARBA" id="ARBA00001974"/>
    </source>
</evidence>
<evidence type="ECO:0000256" key="2">
    <source>
        <dbReference type="ARBA" id="ARBA00022630"/>
    </source>
</evidence>
<dbReference type="Pfam" id="PF02754">
    <property type="entry name" value="CCG"/>
    <property type="match status" value="2"/>
</dbReference>
<accession>A0A5C5XYP8</accession>
<dbReference type="InterPro" id="IPR016171">
    <property type="entry name" value="Vanillyl_alc_oxidase_C-sub2"/>
</dbReference>
<dbReference type="InterPro" id="IPR017900">
    <property type="entry name" value="4Fe4S_Fe_S_CS"/>
</dbReference>
<evidence type="ECO:0000256" key="3">
    <source>
        <dbReference type="ARBA" id="ARBA00022723"/>
    </source>
</evidence>
<dbReference type="Gene3D" id="1.10.1060.10">
    <property type="entry name" value="Alpha-helical ferredoxin"/>
    <property type="match status" value="1"/>
</dbReference>
<evidence type="ECO:0000256" key="4">
    <source>
        <dbReference type="ARBA" id="ARBA00022827"/>
    </source>
</evidence>
<dbReference type="GO" id="GO:0004458">
    <property type="term" value="F:D-lactate dehydrogenase (cytochrome) activity"/>
    <property type="evidence" value="ECO:0007669"/>
    <property type="project" value="TreeGrafter"/>
</dbReference>
<dbReference type="RefSeq" id="WP_146590589.1">
    <property type="nucleotide sequence ID" value="NZ_SJPO01000012.1"/>
</dbReference>
<evidence type="ECO:0000256" key="7">
    <source>
        <dbReference type="ARBA" id="ARBA00023014"/>
    </source>
</evidence>
<evidence type="ECO:0000259" key="8">
    <source>
        <dbReference type="PROSITE" id="PS51387"/>
    </source>
</evidence>